<sequence length="111" mass="12122">MVYVADREADLMALMLHAQELGTPADWLIRAAHNRCLPDGEKLWQRTVSGKPVGEIAFTMGSRHGVKARTVRQQLWVQRVDLPAGKGKTVAQGQPVIGTSPHAAFVVRTPA</sequence>
<gene>
    <name evidence="1" type="ORF">CNECB9_5180002</name>
</gene>
<dbReference type="Gene3D" id="3.90.350.10">
    <property type="entry name" value="Transposase Inhibitor Protein From Tn5, Chain A, domain 1"/>
    <property type="match status" value="1"/>
</dbReference>
<name>A0A1K0INQ4_CUPNE</name>
<organism evidence="1">
    <name type="scientific">Cupriavidus necator</name>
    <name type="common">Alcaligenes eutrophus</name>
    <name type="synonym">Ralstonia eutropha</name>
    <dbReference type="NCBI Taxonomy" id="106590"/>
    <lineage>
        <taxon>Bacteria</taxon>
        <taxon>Pseudomonadati</taxon>
        <taxon>Pseudomonadota</taxon>
        <taxon>Betaproteobacteria</taxon>
        <taxon>Burkholderiales</taxon>
        <taxon>Burkholderiaceae</taxon>
        <taxon>Cupriavidus</taxon>
    </lineage>
</organism>
<dbReference type="InterPro" id="IPR012337">
    <property type="entry name" value="RNaseH-like_sf"/>
</dbReference>
<proteinExistence type="predicted"/>
<dbReference type="EMBL" id="FMSH01000466">
    <property type="protein sequence ID" value="SCU93137.1"/>
    <property type="molecule type" value="Genomic_DNA"/>
</dbReference>
<evidence type="ECO:0000313" key="1">
    <source>
        <dbReference type="EMBL" id="SCU93137.1"/>
    </source>
</evidence>
<protein>
    <submittedName>
        <fullName evidence="1">Transposase</fullName>
    </submittedName>
</protein>
<accession>A0A1K0INQ4</accession>
<dbReference type="AlphaFoldDB" id="A0A1K0INQ4"/>
<reference evidence="1" key="1">
    <citation type="submission" date="2016-09" db="EMBL/GenBank/DDBJ databases">
        <authorList>
            <person name="Capua I."/>
            <person name="De Benedictis P."/>
            <person name="Joannis T."/>
            <person name="Lombin L.H."/>
            <person name="Cattoli G."/>
        </authorList>
    </citation>
    <scope>NUCLEOTIDE SEQUENCE</scope>
    <source>
        <strain evidence="1">B9</strain>
    </source>
</reference>
<dbReference type="SUPFAM" id="SSF53098">
    <property type="entry name" value="Ribonuclease H-like"/>
    <property type="match status" value="1"/>
</dbReference>